<dbReference type="PATRIC" id="fig|1458461.3.peg.1683"/>
<dbReference type="GO" id="GO:0015297">
    <property type="term" value="F:antiporter activity"/>
    <property type="evidence" value="ECO:0007669"/>
    <property type="project" value="UniProtKB-KW"/>
</dbReference>
<dbReference type="InterPro" id="IPR006153">
    <property type="entry name" value="Cation/H_exchanger_TM"/>
</dbReference>
<dbReference type="GO" id="GO:1902600">
    <property type="term" value="P:proton transmembrane transport"/>
    <property type="evidence" value="ECO:0007669"/>
    <property type="project" value="InterPro"/>
</dbReference>
<comment type="subcellular location">
    <subcellularLocation>
        <location evidence="1">Cell membrane</location>
        <topology evidence="1">Multi-pass membrane protein</topology>
    </subcellularLocation>
</comment>
<evidence type="ECO:0000313" key="13">
    <source>
        <dbReference type="Proteomes" id="UP000032160"/>
    </source>
</evidence>
<feature type="transmembrane region" description="Helical" evidence="10">
    <location>
        <begin position="57"/>
        <end position="75"/>
    </location>
</feature>
<evidence type="ECO:0000256" key="2">
    <source>
        <dbReference type="ARBA" id="ARBA00022448"/>
    </source>
</evidence>
<dbReference type="Gene3D" id="1.20.1530.20">
    <property type="match status" value="1"/>
</dbReference>
<dbReference type="KEGG" id="pect:BN1012_Phect1681"/>
<dbReference type="PANTHER" id="PTHR32507:SF8">
    <property type="entry name" value="CNH1P"/>
    <property type="match status" value="1"/>
</dbReference>
<evidence type="ECO:0000256" key="4">
    <source>
        <dbReference type="ARBA" id="ARBA00022475"/>
    </source>
</evidence>
<name>X5MLY0_9HYPH</name>
<dbReference type="GO" id="GO:0005886">
    <property type="term" value="C:plasma membrane"/>
    <property type="evidence" value="ECO:0007669"/>
    <property type="project" value="UniProtKB-SubCell"/>
</dbReference>
<feature type="transmembrane region" description="Helical" evidence="10">
    <location>
        <begin position="6"/>
        <end position="23"/>
    </location>
</feature>
<evidence type="ECO:0000256" key="5">
    <source>
        <dbReference type="ARBA" id="ARBA00022692"/>
    </source>
</evidence>
<feature type="region of interest" description="Disordered" evidence="9">
    <location>
        <begin position="413"/>
        <end position="436"/>
    </location>
</feature>
<evidence type="ECO:0000256" key="7">
    <source>
        <dbReference type="ARBA" id="ARBA00023065"/>
    </source>
</evidence>
<dbReference type="Proteomes" id="UP000032160">
    <property type="component" value="Chromosome I"/>
</dbReference>
<keyword evidence="3" id="KW-0050">Antiport</keyword>
<dbReference type="STRING" id="1458461.BN1012_Phect1681"/>
<keyword evidence="4" id="KW-1003">Cell membrane</keyword>
<evidence type="ECO:0000259" key="11">
    <source>
        <dbReference type="Pfam" id="PF00999"/>
    </source>
</evidence>
<accession>X5MLY0</accession>
<sequence>MESLGFVAVAVGVVLFALVSRRLESSVVTPPMVFAVFGLAIGGAGLGWLDVGDGMESGHGFVHGLAEITLILVLFSDAARIDLRALKADHNLPVRMLVIGMPLAILAGTAVALLLPLGLSLWEAALLAALMAPTDAALGQAVVSNPKVPARIRQALNVESGLNDGIALPLVFLFACLAGAAHSVDDINWATFAGAQLGFGPLAGIVIGGAGAWALDNAALKGWISETYEGLAMLAIAFLSFAGAELIGGNGFIAAFVAGLVFGNFLRDRCRFVFEFAEAEGQLLVLLVFMVFGAALLPEAIGALQTHGWIAIAFAVLALTVVRMVPVAISLIGTGLHWRSVVFLGWFGPRGLASILFALFVLEQVTMGLGHLILSITVLTVAISIFAHGLTAVPAARIYGAFIARQKSREEMMPVSEMPTRTPMQPPTSPHPTSAD</sequence>
<reference evidence="12 13" key="1">
    <citation type="journal article" date="2014" name="Front. Genet.">
        <title>Genome and metabolic network of "Candidatus Phaeomarinobacter ectocarpi" Ec32, a new candidate genus of Alphaproteobacteria frequently associated with brown algae.</title>
        <authorList>
            <person name="Dittami S.M."/>
            <person name="Barbeyron T."/>
            <person name="Boyen C."/>
            <person name="Cambefort J."/>
            <person name="Collet G."/>
            <person name="Delage L."/>
            <person name="Gobet A."/>
            <person name="Groisillier A."/>
            <person name="Leblanc C."/>
            <person name="Michel G."/>
            <person name="Scornet D."/>
            <person name="Siegel A."/>
            <person name="Tapia J.E."/>
            <person name="Tonon T."/>
        </authorList>
    </citation>
    <scope>NUCLEOTIDE SEQUENCE [LARGE SCALE GENOMIC DNA]</scope>
    <source>
        <strain evidence="12 13">Ec32</strain>
    </source>
</reference>
<evidence type="ECO:0000256" key="9">
    <source>
        <dbReference type="SAM" id="MobiDB-lite"/>
    </source>
</evidence>
<dbReference type="AlphaFoldDB" id="X5MLY0"/>
<organism evidence="12 13">
    <name type="scientific">Candidatus Phaeomarinibacter ectocarpi</name>
    <dbReference type="NCBI Taxonomy" id="1458461"/>
    <lineage>
        <taxon>Bacteria</taxon>
        <taxon>Pseudomonadati</taxon>
        <taxon>Pseudomonadota</taxon>
        <taxon>Alphaproteobacteria</taxon>
        <taxon>Hyphomicrobiales</taxon>
        <taxon>Parvibaculaceae</taxon>
        <taxon>Candidatus Phaeomarinibacter</taxon>
    </lineage>
</organism>
<feature type="transmembrane region" description="Helical" evidence="10">
    <location>
        <begin position="196"/>
        <end position="215"/>
    </location>
</feature>
<keyword evidence="13" id="KW-1185">Reference proteome</keyword>
<dbReference type="InterPro" id="IPR038770">
    <property type="entry name" value="Na+/solute_symporter_sf"/>
</dbReference>
<feature type="transmembrane region" description="Helical" evidence="10">
    <location>
        <begin position="341"/>
        <end position="361"/>
    </location>
</feature>
<proteinExistence type="predicted"/>
<feature type="transmembrane region" description="Helical" evidence="10">
    <location>
        <begin position="96"/>
        <end position="122"/>
    </location>
</feature>
<dbReference type="Pfam" id="PF00999">
    <property type="entry name" value="Na_H_Exchanger"/>
    <property type="match status" value="1"/>
</dbReference>
<feature type="transmembrane region" description="Helical" evidence="10">
    <location>
        <begin position="32"/>
        <end position="51"/>
    </location>
</feature>
<dbReference type="PANTHER" id="PTHR32507">
    <property type="entry name" value="NA(+)/H(+) ANTIPORTER 1"/>
    <property type="match status" value="1"/>
</dbReference>
<keyword evidence="5 10" id="KW-0812">Transmembrane</keyword>
<feature type="transmembrane region" description="Helical" evidence="10">
    <location>
        <begin position="235"/>
        <end position="262"/>
    </location>
</feature>
<keyword evidence="8 10" id="KW-0472">Membrane</keyword>
<dbReference type="RefSeq" id="WP_043950409.1">
    <property type="nucleotide sequence ID" value="NZ_HG966617.1"/>
</dbReference>
<feature type="domain" description="Cation/H+ exchanger transmembrane" evidence="11">
    <location>
        <begin position="13"/>
        <end position="395"/>
    </location>
</feature>
<keyword evidence="2" id="KW-0813">Transport</keyword>
<dbReference type="EMBL" id="HG966617">
    <property type="protein sequence ID" value="CDO59895.1"/>
    <property type="molecule type" value="Genomic_DNA"/>
</dbReference>
<dbReference type="OrthoDB" id="9810860at2"/>
<evidence type="ECO:0000256" key="1">
    <source>
        <dbReference type="ARBA" id="ARBA00004651"/>
    </source>
</evidence>
<dbReference type="HOGENOM" id="CLU_008635_6_2_5"/>
<keyword evidence="7" id="KW-0406">Ion transport</keyword>
<evidence type="ECO:0000256" key="10">
    <source>
        <dbReference type="SAM" id="Phobius"/>
    </source>
</evidence>
<feature type="transmembrane region" description="Helical" evidence="10">
    <location>
        <begin position="166"/>
        <end position="184"/>
    </location>
</feature>
<gene>
    <name evidence="12" type="ORF">BN1012_Phect1681</name>
</gene>
<feature type="transmembrane region" description="Helical" evidence="10">
    <location>
        <begin position="283"/>
        <end position="303"/>
    </location>
</feature>
<feature type="transmembrane region" description="Helical" evidence="10">
    <location>
        <begin position="373"/>
        <end position="399"/>
    </location>
</feature>
<evidence type="ECO:0000256" key="6">
    <source>
        <dbReference type="ARBA" id="ARBA00022989"/>
    </source>
</evidence>
<keyword evidence="6 10" id="KW-1133">Transmembrane helix</keyword>
<evidence type="ECO:0000313" key="12">
    <source>
        <dbReference type="EMBL" id="CDO59895.1"/>
    </source>
</evidence>
<feature type="transmembrane region" description="Helical" evidence="10">
    <location>
        <begin position="309"/>
        <end position="329"/>
    </location>
</feature>
<protein>
    <submittedName>
        <fullName evidence="12">Na+/H+ antiporter</fullName>
    </submittedName>
</protein>
<evidence type="ECO:0000256" key="8">
    <source>
        <dbReference type="ARBA" id="ARBA00023136"/>
    </source>
</evidence>
<evidence type="ECO:0000256" key="3">
    <source>
        <dbReference type="ARBA" id="ARBA00022449"/>
    </source>
</evidence>